<evidence type="ECO:0000313" key="2">
    <source>
        <dbReference type="EMBL" id="GMI48267.1"/>
    </source>
</evidence>
<dbReference type="EMBL" id="BRYA01000383">
    <property type="protein sequence ID" value="GMI48267.1"/>
    <property type="molecule type" value="Genomic_DNA"/>
</dbReference>
<feature type="compositionally biased region" description="Basic and acidic residues" evidence="1">
    <location>
        <begin position="72"/>
        <end position="84"/>
    </location>
</feature>
<reference evidence="3" key="1">
    <citation type="journal article" date="2023" name="Commun. Biol.">
        <title>Genome analysis of Parmales, the sister group of diatoms, reveals the evolutionary specialization of diatoms from phago-mixotrophs to photoautotrophs.</title>
        <authorList>
            <person name="Ban H."/>
            <person name="Sato S."/>
            <person name="Yoshikawa S."/>
            <person name="Yamada K."/>
            <person name="Nakamura Y."/>
            <person name="Ichinomiya M."/>
            <person name="Sato N."/>
            <person name="Blanc-Mathieu R."/>
            <person name="Endo H."/>
            <person name="Kuwata A."/>
            <person name="Ogata H."/>
        </authorList>
    </citation>
    <scope>NUCLEOTIDE SEQUENCE [LARGE SCALE GENOMIC DNA]</scope>
</reference>
<protein>
    <submittedName>
        <fullName evidence="2">Uncharacterized protein</fullName>
    </submittedName>
</protein>
<accession>A0A9W7LG49</accession>
<evidence type="ECO:0000256" key="1">
    <source>
        <dbReference type="SAM" id="MobiDB-lite"/>
    </source>
</evidence>
<proteinExistence type="predicted"/>
<keyword evidence="3" id="KW-1185">Reference proteome</keyword>
<dbReference type="AlphaFoldDB" id="A0A9W7LG49"/>
<evidence type="ECO:0000313" key="3">
    <source>
        <dbReference type="Proteomes" id="UP001165065"/>
    </source>
</evidence>
<gene>
    <name evidence="2" type="ORF">TrCOL_g8987</name>
</gene>
<feature type="region of interest" description="Disordered" evidence="1">
    <location>
        <begin position="65"/>
        <end position="92"/>
    </location>
</feature>
<name>A0A9W7LG49_9STRA</name>
<dbReference type="Proteomes" id="UP001165065">
    <property type="component" value="Unassembled WGS sequence"/>
</dbReference>
<dbReference type="OrthoDB" id="192680at2759"/>
<organism evidence="2 3">
    <name type="scientific">Triparma columacea</name>
    <dbReference type="NCBI Taxonomy" id="722753"/>
    <lineage>
        <taxon>Eukaryota</taxon>
        <taxon>Sar</taxon>
        <taxon>Stramenopiles</taxon>
        <taxon>Ochrophyta</taxon>
        <taxon>Bolidophyceae</taxon>
        <taxon>Parmales</taxon>
        <taxon>Triparmaceae</taxon>
        <taxon>Triparma</taxon>
    </lineage>
</organism>
<sequence>MAGFSNMSEDDYEALSFPSTPPPYRAAMELAAKFGEIDLGSAASAAGPLVCEGCQSPIGHRQRVLSLDETDEMKVDGEESKEESKGDDEESKVERSCHIGAFTYEGRTYCNLECFFFKYQHKPCLCAYVDKLAEVLFSVE</sequence>
<comment type="caution">
    <text evidence="2">The sequence shown here is derived from an EMBL/GenBank/DDBJ whole genome shotgun (WGS) entry which is preliminary data.</text>
</comment>